<reference evidence="7 8" key="1">
    <citation type="submission" date="2020-07" db="EMBL/GenBank/DDBJ databases">
        <title>Spirosoma foliorum sp. nov., isolated from the leaves on the Nejang mountain Korea, Republic of.</title>
        <authorList>
            <person name="Ho H."/>
            <person name="Lee Y.-J."/>
            <person name="Nurcahyanto D.-A."/>
            <person name="Kim S.-G."/>
        </authorList>
    </citation>
    <scope>NUCLEOTIDE SEQUENCE [LARGE SCALE GENOMIC DNA]</scope>
    <source>
        <strain evidence="7 8">PL0136</strain>
    </source>
</reference>
<evidence type="ECO:0000256" key="1">
    <source>
        <dbReference type="ARBA" id="ARBA00005854"/>
    </source>
</evidence>
<protein>
    <submittedName>
        <fullName evidence="7">2-hydroxyacid dehydrogenase</fullName>
    </submittedName>
</protein>
<evidence type="ECO:0000256" key="2">
    <source>
        <dbReference type="ARBA" id="ARBA00023002"/>
    </source>
</evidence>
<evidence type="ECO:0000313" key="8">
    <source>
        <dbReference type="Proteomes" id="UP000515369"/>
    </source>
</evidence>
<dbReference type="KEGG" id="sfol:H3H32_24010"/>
<gene>
    <name evidence="7" type="ORF">H3H32_24010</name>
</gene>
<evidence type="ECO:0000259" key="5">
    <source>
        <dbReference type="Pfam" id="PF00389"/>
    </source>
</evidence>
<dbReference type="InterPro" id="IPR029752">
    <property type="entry name" value="D-isomer_DH_CS1"/>
</dbReference>
<keyword evidence="2 4" id="KW-0560">Oxidoreductase</keyword>
<evidence type="ECO:0000256" key="4">
    <source>
        <dbReference type="RuleBase" id="RU003719"/>
    </source>
</evidence>
<comment type="similarity">
    <text evidence="1 4">Belongs to the D-isomer specific 2-hydroxyacid dehydrogenase family.</text>
</comment>
<dbReference type="InterPro" id="IPR036291">
    <property type="entry name" value="NAD(P)-bd_dom_sf"/>
</dbReference>
<feature type="domain" description="D-isomer specific 2-hydroxyacid dehydrogenase catalytic" evidence="5">
    <location>
        <begin position="12"/>
        <end position="315"/>
    </location>
</feature>
<dbReference type="RefSeq" id="WP_182458135.1">
    <property type="nucleotide sequence ID" value="NZ_CP059732.1"/>
</dbReference>
<dbReference type="PROSITE" id="PS00671">
    <property type="entry name" value="D_2_HYDROXYACID_DH_3"/>
    <property type="match status" value="1"/>
</dbReference>
<dbReference type="Pfam" id="PF00389">
    <property type="entry name" value="2-Hacid_dh"/>
    <property type="match status" value="1"/>
</dbReference>
<sequence length="329" mass="36308">MKIAFFSALPVEEPWYELASNHCITYIPQPLTLETAALAIGHRAVCASVKDDLSRPVLKILKKLHVSVIGMRCVGQDTVDSQAMAEFGITLLRLPGHSPYAVAEQAVALLLGLIRHLPEANSRVRTGNFSLDGLIGTDLHGKTVGVIGTGRIGSVFARIMLGFGCNVLAYDIRPDPRHIEAGIQYGILSDLLPQVDILSLHCPLTPLTDHLINSHTLSALKPTTVLINTARGRLVDTMAILDALDAGQLAGYAADVYEWERAYFHYDYTNKPITDELLNRLRNHPNVLLTAHQAFLTEEALRQTARNLLNQFTFYESQQTILFTKASLY</sequence>
<dbReference type="InterPro" id="IPR029753">
    <property type="entry name" value="D-isomer_DH_CS"/>
</dbReference>
<keyword evidence="3" id="KW-0520">NAD</keyword>
<evidence type="ECO:0000259" key="6">
    <source>
        <dbReference type="Pfam" id="PF02826"/>
    </source>
</evidence>
<dbReference type="EMBL" id="CP059732">
    <property type="protein sequence ID" value="QMW01022.1"/>
    <property type="molecule type" value="Genomic_DNA"/>
</dbReference>
<dbReference type="InterPro" id="IPR006139">
    <property type="entry name" value="D-isomer_2_OHA_DH_cat_dom"/>
</dbReference>
<dbReference type="PANTHER" id="PTHR43026:SF1">
    <property type="entry name" value="2-HYDROXYACID DEHYDROGENASE HOMOLOG 1-RELATED"/>
    <property type="match status" value="1"/>
</dbReference>
<organism evidence="7 8">
    <name type="scientific">Spirosoma foliorum</name>
    <dbReference type="NCBI Taxonomy" id="2710596"/>
    <lineage>
        <taxon>Bacteria</taxon>
        <taxon>Pseudomonadati</taxon>
        <taxon>Bacteroidota</taxon>
        <taxon>Cytophagia</taxon>
        <taxon>Cytophagales</taxon>
        <taxon>Cytophagaceae</taxon>
        <taxon>Spirosoma</taxon>
    </lineage>
</organism>
<dbReference type="Pfam" id="PF02826">
    <property type="entry name" value="2-Hacid_dh_C"/>
    <property type="match status" value="1"/>
</dbReference>
<evidence type="ECO:0000256" key="3">
    <source>
        <dbReference type="ARBA" id="ARBA00023027"/>
    </source>
</evidence>
<dbReference type="PROSITE" id="PS00065">
    <property type="entry name" value="D_2_HYDROXYACID_DH_1"/>
    <property type="match status" value="1"/>
</dbReference>
<dbReference type="InterPro" id="IPR058205">
    <property type="entry name" value="D-LDH-like"/>
</dbReference>
<dbReference type="Gene3D" id="3.40.50.720">
    <property type="entry name" value="NAD(P)-binding Rossmann-like Domain"/>
    <property type="match status" value="2"/>
</dbReference>
<name>A0A7G5GQ80_9BACT</name>
<proteinExistence type="inferred from homology"/>
<dbReference type="GO" id="GO:0016616">
    <property type="term" value="F:oxidoreductase activity, acting on the CH-OH group of donors, NAD or NADP as acceptor"/>
    <property type="evidence" value="ECO:0007669"/>
    <property type="project" value="InterPro"/>
</dbReference>
<accession>A0A7G5GQ80</accession>
<dbReference type="AlphaFoldDB" id="A0A7G5GQ80"/>
<dbReference type="Proteomes" id="UP000515369">
    <property type="component" value="Chromosome"/>
</dbReference>
<evidence type="ECO:0000313" key="7">
    <source>
        <dbReference type="EMBL" id="QMW01022.1"/>
    </source>
</evidence>
<dbReference type="PANTHER" id="PTHR43026">
    <property type="entry name" value="2-HYDROXYACID DEHYDROGENASE HOMOLOG 1-RELATED"/>
    <property type="match status" value="1"/>
</dbReference>
<keyword evidence="8" id="KW-1185">Reference proteome</keyword>
<dbReference type="InterPro" id="IPR006140">
    <property type="entry name" value="D-isomer_DH_NAD-bd"/>
</dbReference>
<feature type="domain" description="D-isomer specific 2-hydroxyacid dehydrogenase NAD-binding" evidence="6">
    <location>
        <begin position="107"/>
        <end position="294"/>
    </location>
</feature>
<dbReference type="SUPFAM" id="SSF52283">
    <property type="entry name" value="Formate/glycerate dehydrogenase catalytic domain-like"/>
    <property type="match status" value="1"/>
</dbReference>
<dbReference type="CDD" id="cd12183">
    <property type="entry name" value="LDH_like_2"/>
    <property type="match status" value="1"/>
</dbReference>
<dbReference type="GO" id="GO:0051287">
    <property type="term" value="F:NAD binding"/>
    <property type="evidence" value="ECO:0007669"/>
    <property type="project" value="InterPro"/>
</dbReference>
<dbReference type="SUPFAM" id="SSF51735">
    <property type="entry name" value="NAD(P)-binding Rossmann-fold domains"/>
    <property type="match status" value="1"/>
</dbReference>